<sequence>MIKFSISISNEGMQQPPEDQQQQPLIGGQGGEGQEREGQEMLGMPQYQERGPMKRERGWRGRGDGGPPNKRTPGGPMPSTLRVLLRSIDAGGIIGKGGENIKRLRKKYDCQVQLPDSSGSPERVLTVVGEQLNCVGVFGEILEKVKIEVRRRDSHSPLEVQILIPQPFMGTIIGTGGTKIKELRKKSSANIKIFTEPMPYSNERSISLSGSEDQIVECVTFFLQEIGQREPKEPIILYDPTLPPDAFYEYGGGSGPYPPHQGHYGGGGGRRGGGGGGGRGGGRGNYRGGGGGGGRGGGGGGRYSGPPGGSHYSGGGGGASNYSSDSGPPPANGPSGQAPPPIKQEPGTMVPPSAPPPVVQYPHSSPGSQPGGGVQSSYNNYYSNTSYNQPPPVPPTHSQLPPPSNAPQSGGTGYTPPIAPPTGYPPIQQSYSSGGSYPSASQSGYSSQGGSYGSGTPGNYQSSSSYQYSYSSQTPSQGAPSQQPPSNSGYYSGQYHTGPPPQAPSMFPSAAAMTTGSYGGGAGGGDQSSKQVTIPNEYAEAILGPGGSNIQNIRSQSHCSVTMDNHSSDGSQRIITIVGSASNIAIAEDMMKESVRSKHKI</sequence>
<dbReference type="InterPro" id="IPR004088">
    <property type="entry name" value="KH_dom_type_1"/>
</dbReference>
<feature type="domain" description="K Homology" evidence="4">
    <location>
        <begin position="156"/>
        <end position="227"/>
    </location>
</feature>
<dbReference type="OrthoDB" id="1937934at2759"/>
<feature type="region of interest" description="Disordered" evidence="3">
    <location>
        <begin position="249"/>
        <end position="511"/>
    </location>
</feature>
<dbReference type="CDD" id="cd22437">
    <property type="entry name" value="KH-I_BTR1_rpt2"/>
    <property type="match status" value="1"/>
</dbReference>
<feature type="compositionally biased region" description="Gly residues" evidence="3">
    <location>
        <begin position="263"/>
        <end position="319"/>
    </location>
</feature>
<accession>A0A1X7TU34</accession>
<dbReference type="eggNOG" id="KOG2192">
    <property type="taxonomic scope" value="Eukaryota"/>
</dbReference>
<evidence type="ECO:0000256" key="2">
    <source>
        <dbReference type="PROSITE-ProRule" id="PRU00117"/>
    </source>
</evidence>
<evidence type="ECO:0000256" key="3">
    <source>
        <dbReference type="SAM" id="MobiDB-lite"/>
    </source>
</evidence>
<feature type="compositionally biased region" description="Pro residues" evidence="3">
    <location>
        <begin position="327"/>
        <end position="343"/>
    </location>
</feature>
<name>A0A1X7TU34_AMPQE</name>
<dbReference type="FunCoup" id="A0A1X7TU34">
    <property type="interactions" value="1004"/>
</dbReference>
<dbReference type="EnsemblMetazoa" id="Aqu2.1.18689_001">
    <property type="protein sequence ID" value="Aqu2.1.18689_001"/>
    <property type="gene ID" value="Aqu2.1.18689"/>
</dbReference>
<dbReference type="SMART" id="SM00322">
    <property type="entry name" value="KH"/>
    <property type="match status" value="3"/>
</dbReference>
<protein>
    <recommendedName>
        <fullName evidence="4">K Homology domain-containing protein</fullName>
    </recommendedName>
</protein>
<feature type="compositionally biased region" description="Low complexity" evidence="3">
    <location>
        <begin position="425"/>
        <end position="449"/>
    </location>
</feature>
<evidence type="ECO:0000256" key="1">
    <source>
        <dbReference type="ARBA" id="ARBA00022737"/>
    </source>
</evidence>
<feature type="domain" description="K Homology" evidence="4">
    <location>
        <begin position="77"/>
        <end position="146"/>
    </location>
</feature>
<dbReference type="PROSITE" id="PS50084">
    <property type="entry name" value="KH_TYPE_1"/>
    <property type="match status" value="3"/>
</dbReference>
<proteinExistence type="predicted"/>
<dbReference type="CDD" id="cd00105">
    <property type="entry name" value="KH-I"/>
    <property type="match status" value="1"/>
</dbReference>
<evidence type="ECO:0000259" key="4">
    <source>
        <dbReference type="SMART" id="SM00322"/>
    </source>
</evidence>
<feature type="compositionally biased region" description="Low complexity" evidence="3">
    <location>
        <begin position="460"/>
        <end position="488"/>
    </location>
</feature>
<organism evidence="5">
    <name type="scientific">Amphimedon queenslandica</name>
    <name type="common">Sponge</name>
    <dbReference type="NCBI Taxonomy" id="400682"/>
    <lineage>
        <taxon>Eukaryota</taxon>
        <taxon>Metazoa</taxon>
        <taxon>Porifera</taxon>
        <taxon>Demospongiae</taxon>
        <taxon>Heteroscleromorpha</taxon>
        <taxon>Haplosclerida</taxon>
        <taxon>Niphatidae</taxon>
        <taxon>Amphimedon</taxon>
    </lineage>
</organism>
<evidence type="ECO:0000313" key="5">
    <source>
        <dbReference type="EnsemblMetazoa" id="Aqu2.1.18689_001"/>
    </source>
</evidence>
<feature type="compositionally biased region" description="Basic and acidic residues" evidence="3">
    <location>
        <begin position="51"/>
        <end position="63"/>
    </location>
</feature>
<feature type="region of interest" description="Disordered" evidence="3">
    <location>
        <begin position="1"/>
        <end position="79"/>
    </location>
</feature>
<dbReference type="SUPFAM" id="SSF54791">
    <property type="entry name" value="Eukaryotic type KH-domain (KH-domain type I)"/>
    <property type="match status" value="3"/>
</dbReference>
<keyword evidence="1" id="KW-0677">Repeat</keyword>
<dbReference type="Gene3D" id="3.30.1370.10">
    <property type="entry name" value="K Homology domain, type 1"/>
    <property type="match status" value="3"/>
</dbReference>
<keyword evidence="2" id="KW-0694">RNA-binding</keyword>
<dbReference type="InterPro" id="IPR036612">
    <property type="entry name" value="KH_dom_type_1_sf"/>
</dbReference>
<feature type="compositionally biased region" description="Pro residues" evidence="3">
    <location>
        <begin position="389"/>
        <end position="405"/>
    </location>
</feature>
<reference evidence="5" key="1">
    <citation type="submission" date="2017-05" db="UniProtKB">
        <authorList>
            <consortium name="EnsemblMetazoa"/>
        </authorList>
    </citation>
    <scope>IDENTIFICATION</scope>
</reference>
<dbReference type="GO" id="GO:0003723">
    <property type="term" value="F:RNA binding"/>
    <property type="evidence" value="ECO:0007669"/>
    <property type="project" value="UniProtKB-UniRule"/>
</dbReference>
<dbReference type="AlphaFoldDB" id="A0A1X7TU34"/>
<dbReference type="CDD" id="cd22432">
    <property type="entry name" value="KH-I_HNRNPK_rpt1"/>
    <property type="match status" value="1"/>
</dbReference>
<feature type="compositionally biased region" description="Low complexity" evidence="3">
    <location>
        <begin position="375"/>
        <end position="388"/>
    </location>
</feature>
<feature type="compositionally biased region" description="Polar residues" evidence="3">
    <location>
        <begin position="1"/>
        <end position="13"/>
    </location>
</feature>
<dbReference type="InParanoid" id="A0A1X7TU34"/>
<dbReference type="PANTHER" id="PTHR10288">
    <property type="entry name" value="KH DOMAIN CONTAINING RNA BINDING PROTEIN"/>
    <property type="match status" value="1"/>
</dbReference>
<dbReference type="InterPro" id="IPR004087">
    <property type="entry name" value="KH_dom"/>
</dbReference>
<dbReference type="STRING" id="400682.A0A1X7TU34"/>
<dbReference type="Pfam" id="PF00013">
    <property type="entry name" value="KH_1"/>
    <property type="match status" value="3"/>
</dbReference>
<feature type="compositionally biased region" description="Low complexity" evidence="3">
    <location>
        <begin position="14"/>
        <end position="26"/>
    </location>
</feature>
<feature type="domain" description="K Homology" evidence="4">
    <location>
        <begin position="526"/>
        <end position="596"/>
    </location>
</feature>